<protein>
    <recommendedName>
        <fullName evidence="5">DUF3558 domain-containing protein</fullName>
    </recommendedName>
</protein>
<reference evidence="3 4" key="1">
    <citation type="submission" date="2017-07" db="EMBL/GenBank/DDBJ databases">
        <title>Amycolatopsis thailandensis Genome sequencing and assembly.</title>
        <authorList>
            <person name="Kaur N."/>
            <person name="Mayilraj S."/>
        </authorList>
    </citation>
    <scope>NUCLEOTIDE SEQUENCE [LARGE SCALE GENOMIC DNA]</scope>
    <source>
        <strain evidence="3 4">JCM 16380</strain>
    </source>
</reference>
<dbReference type="EMBL" id="NMQT01000216">
    <property type="protein sequence ID" value="OXM43484.1"/>
    <property type="molecule type" value="Genomic_DNA"/>
</dbReference>
<feature type="region of interest" description="Disordered" evidence="1">
    <location>
        <begin position="25"/>
        <end position="52"/>
    </location>
</feature>
<accession>A0A229RAN1</accession>
<evidence type="ECO:0000256" key="1">
    <source>
        <dbReference type="SAM" id="MobiDB-lite"/>
    </source>
</evidence>
<keyword evidence="2" id="KW-0732">Signal</keyword>
<comment type="caution">
    <text evidence="3">The sequence shown here is derived from an EMBL/GenBank/DDBJ whole genome shotgun (WGS) entry which is preliminary data.</text>
</comment>
<dbReference type="OrthoDB" id="3695377at2"/>
<dbReference type="PROSITE" id="PS51257">
    <property type="entry name" value="PROKAR_LIPOPROTEIN"/>
    <property type="match status" value="1"/>
</dbReference>
<dbReference type="Pfam" id="PF12079">
    <property type="entry name" value="DUF3558"/>
    <property type="match status" value="1"/>
</dbReference>
<organism evidence="3 4">
    <name type="scientific">Amycolatopsis thailandensis</name>
    <dbReference type="NCBI Taxonomy" id="589330"/>
    <lineage>
        <taxon>Bacteria</taxon>
        <taxon>Bacillati</taxon>
        <taxon>Actinomycetota</taxon>
        <taxon>Actinomycetes</taxon>
        <taxon>Pseudonocardiales</taxon>
        <taxon>Pseudonocardiaceae</taxon>
        <taxon>Amycolatopsis</taxon>
    </lineage>
</organism>
<evidence type="ECO:0000313" key="3">
    <source>
        <dbReference type="EMBL" id="OXM43484.1"/>
    </source>
</evidence>
<gene>
    <name evidence="3" type="ORF">CFP71_41585</name>
</gene>
<keyword evidence="4" id="KW-1185">Reference proteome</keyword>
<dbReference type="RefSeq" id="WP_093939371.1">
    <property type="nucleotide sequence ID" value="NZ_NMQT01000216.1"/>
</dbReference>
<feature type="compositionally biased region" description="Polar residues" evidence="1">
    <location>
        <begin position="25"/>
        <end position="45"/>
    </location>
</feature>
<proteinExistence type="predicted"/>
<dbReference type="Proteomes" id="UP000215223">
    <property type="component" value="Unassembled WGS sequence"/>
</dbReference>
<feature type="signal peptide" evidence="2">
    <location>
        <begin position="1"/>
        <end position="19"/>
    </location>
</feature>
<evidence type="ECO:0000256" key="2">
    <source>
        <dbReference type="SAM" id="SignalP"/>
    </source>
</evidence>
<name>A0A229RAN1_9PSEU</name>
<evidence type="ECO:0008006" key="5">
    <source>
        <dbReference type="Google" id="ProtNLM"/>
    </source>
</evidence>
<feature type="chain" id="PRO_5039332162" description="DUF3558 domain-containing protein" evidence="2">
    <location>
        <begin position="20"/>
        <end position="211"/>
    </location>
</feature>
<dbReference type="AlphaFoldDB" id="A0A229RAN1"/>
<dbReference type="InterPro" id="IPR024520">
    <property type="entry name" value="DUF3558"/>
</dbReference>
<sequence>MWRQFIVTTVCAAAVFTVASCSGRDTNSDPLTSAPPTTANETSRQALPYGDAPKVQTPLPESIFSGDPCADSLTADQIMKTLGKPVDTKRADEPSIGPGCDWQNTATTGHVIMAYATKLPGGLSAIYKNVKPNALKWEPLTVQGFPAVAYVSPSGGSPDKFCQVSIGATDNTTIEISGFLSLNSQGKKDPCDAAKSTADLVMTSLRAKAGV</sequence>
<evidence type="ECO:0000313" key="4">
    <source>
        <dbReference type="Proteomes" id="UP000215223"/>
    </source>
</evidence>